<name>A0A255DT58_9MYCO</name>
<accession>A0A255DT58</accession>
<dbReference type="RefSeq" id="WP_094478905.1">
    <property type="nucleotide sequence ID" value="NZ_NOZR01000006.1"/>
</dbReference>
<organism evidence="1 2">
    <name type="scientific">Mycolicibacterium sphagni</name>
    <dbReference type="NCBI Taxonomy" id="1786"/>
    <lineage>
        <taxon>Bacteria</taxon>
        <taxon>Bacillati</taxon>
        <taxon>Actinomycetota</taxon>
        <taxon>Actinomycetes</taxon>
        <taxon>Mycobacteriales</taxon>
        <taxon>Mycobacteriaceae</taxon>
        <taxon>Mycolicibacterium</taxon>
    </lineage>
</organism>
<dbReference type="OrthoDB" id="1624479at2"/>
<reference evidence="1 2" key="1">
    <citation type="submission" date="2017-07" db="EMBL/GenBank/DDBJ databases">
        <title>The new phylogeny of genus Mycobacterium.</title>
        <authorList>
            <person name="Tortoli E."/>
            <person name="Trovato A."/>
            <person name="Cirillo D.M."/>
        </authorList>
    </citation>
    <scope>NUCLEOTIDE SEQUENCE [LARGE SCALE GENOMIC DNA]</scope>
    <source>
        <strain evidence="1 2">ATCC 33027</strain>
    </source>
</reference>
<dbReference type="AlphaFoldDB" id="A0A255DT58"/>
<gene>
    <name evidence="1" type="ORF">CG716_09870</name>
</gene>
<keyword evidence="2" id="KW-1185">Reference proteome</keyword>
<evidence type="ECO:0008006" key="3">
    <source>
        <dbReference type="Google" id="ProtNLM"/>
    </source>
</evidence>
<dbReference type="EMBL" id="NOZR01000006">
    <property type="protein sequence ID" value="OYN80425.1"/>
    <property type="molecule type" value="Genomic_DNA"/>
</dbReference>
<evidence type="ECO:0000313" key="1">
    <source>
        <dbReference type="EMBL" id="OYN80425.1"/>
    </source>
</evidence>
<proteinExistence type="predicted"/>
<protein>
    <recommendedName>
        <fullName evidence="3">P22 coat protein-protein 5 domain protein</fullName>
    </recommendedName>
</protein>
<comment type="caution">
    <text evidence="1">The sequence shown here is derived from an EMBL/GenBank/DDBJ whole genome shotgun (WGS) entry which is preliminary data.</text>
</comment>
<dbReference type="Proteomes" id="UP000216063">
    <property type="component" value="Unassembled WGS sequence"/>
</dbReference>
<evidence type="ECO:0000313" key="2">
    <source>
        <dbReference type="Proteomes" id="UP000216063"/>
    </source>
</evidence>
<sequence length="273" mass="29865">MAITHFIPELWVAQMLERWTAENVFPSLVNREYEGIATKGNTVHITGVVPPEVKDYKGNNRLTEPDEIDDVNIDLLIDQEKNFDFYIDDIDKSQSAGSLSPYTDAAADGLIADADMFIANMLVEHGTAMSGSVPTTGDDAFDIFADAQRDLTKAKVPANGRIAVINADFQRLLVGADSKLTNVAYSGDNNGLRTATIGQLLNFRTVASLHLPAVNHPQAVFYHPRAAAYVSQIDEIEAMRAEKKFADRIRGLHVYGGKVVKPEGVRVFNKGGS</sequence>